<evidence type="ECO:0000256" key="6">
    <source>
        <dbReference type="ARBA" id="ARBA00022692"/>
    </source>
</evidence>
<name>A0ABX7WUT2_9GAMM</name>
<dbReference type="Pfam" id="PF17854">
    <property type="entry name" value="FtsK_alpha"/>
    <property type="match status" value="1"/>
</dbReference>
<feature type="transmembrane region" description="Helical" evidence="18">
    <location>
        <begin position="72"/>
        <end position="92"/>
    </location>
</feature>
<dbReference type="InterPro" id="IPR002543">
    <property type="entry name" value="FtsK_dom"/>
</dbReference>
<evidence type="ECO:0000256" key="9">
    <source>
        <dbReference type="ARBA" id="ARBA00022840"/>
    </source>
</evidence>
<evidence type="ECO:0000256" key="5">
    <source>
        <dbReference type="ARBA" id="ARBA00022618"/>
    </source>
</evidence>
<dbReference type="Pfam" id="PF13491">
    <property type="entry name" value="FtsK_4TM"/>
    <property type="match status" value="1"/>
</dbReference>
<dbReference type="Gene3D" id="1.10.10.10">
    <property type="entry name" value="Winged helix-like DNA-binding domain superfamily/Winged helix DNA-binding domain"/>
    <property type="match status" value="1"/>
</dbReference>
<keyword evidence="6 18" id="KW-0812">Transmembrane</keyword>
<dbReference type="Pfam" id="PF09397">
    <property type="entry name" value="FtsK_gamma"/>
    <property type="match status" value="1"/>
</dbReference>
<dbReference type="CDD" id="cd01127">
    <property type="entry name" value="TrwB_TraG_TraD_VirD4"/>
    <property type="match status" value="1"/>
</dbReference>
<feature type="transmembrane region" description="Helical" evidence="18">
    <location>
        <begin position="12"/>
        <end position="36"/>
    </location>
</feature>
<evidence type="ECO:0000256" key="8">
    <source>
        <dbReference type="ARBA" id="ARBA00022829"/>
    </source>
</evidence>
<evidence type="ECO:0000256" key="10">
    <source>
        <dbReference type="ARBA" id="ARBA00022989"/>
    </source>
</evidence>
<comment type="subcellular location">
    <subcellularLocation>
        <location evidence="1">Cell membrane</location>
        <topology evidence="1">Multi-pass membrane protein</topology>
    </subcellularLocation>
</comment>
<dbReference type="InterPro" id="IPR025199">
    <property type="entry name" value="FtsK_4TM"/>
</dbReference>
<evidence type="ECO:0000256" key="17">
    <source>
        <dbReference type="SAM" id="MobiDB-lite"/>
    </source>
</evidence>
<evidence type="ECO:0000256" key="7">
    <source>
        <dbReference type="ARBA" id="ARBA00022741"/>
    </source>
</evidence>
<reference evidence="20 21" key="1">
    <citation type="submission" date="2021-04" db="EMBL/GenBank/DDBJ databases">
        <title>Genomics, taxonomy and metabolism of representatives of sulfur bacteria of the genus Thiothrix: Thiothrix fructosivorans QT, Thiothrix unzii A1T and three new species, Thiothrix subterranea sp. nov., Thiothrix litoralis sp. nov. and 'Candidatus Thiothrix anitrata' sp. nov.</title>
        <authorList>
            <person name="Ravin N.V."/>
            <person name="Smolyakov D."/>
            <person name="Rudenko T.S."/>
            <person name="Mardanov A.V."/>
            <person name="Beletsky A.V."/>
            <person name="Markov N.D."/>
            <person name="Fomenkov A.I."/>
            <person name="Roberts R.J."/>
            <person name="Karnachuk O.V."/>
            <person name="Novikov A."/>
            <person name="Grabovich M.Y."/>
        </authorList>
    </citation>
    <scope>NUCLEOTIDE SEQUENCE [LARGE SCALE GENOMIC DNA]</scope>
    <source>
        <strain evidence="20 21">AS</strain>
    </source>
</reference>
<dbReference type="InterPro" id="IPR041027">
    <property type="entry name" value="FtsK_alpha"/>
</dbReference>
<protein>
    <recommendedName>
        <fullName evidence="3">DNA translocase FtsK</fullName>
    </recommendedName>
</protein>
<dbReference type="Gene3D" id="3.30.980.40">
    <property type="match status" value="1"/>
</dbReference>
<evidence type="ECO:0000256" key="2">
    <source>
        <dbReference type="ARBA" id="ARBA00006474"/>
    </source>
</evidence>
<evidence type="ECO:0000256" key="11">
    <source>
        <dbReference type="ARBA" id="ARBA00023125"/>
    </source>
</evidence>
<keyword evidence="13" id="KW-0131">Cell cycle</keyword>
<dbReference type="InterPro" id="IPR018541">
    <property type="entry name" value="Ftsk_gamma"/>
</dbReference>
<keyword evidence="10 18" id="KW-1133">Transmembrane helix</keyword>
<evidence type="ECO:0000256" key="4">
    <source>
        <dbReference type="ARBA" id="ARBA00022475"/>
    </source>
</evidence>
<comment type="similarity">
    <text evidence="2">Belongs to the FtsK/SpoIIIE/SftA family.</text>
</comment>
<proteinExistence type="inferred from homology"/>
<evidence type="ECO:0000313" key="20">
    <source>
        <dbReference type="EMBL" id="QTR47076.1"/>
    </source>
</evidence>
<accession>A0ABX7WUT2</accession>
<gene>
    <name evidence="20" type="ORF">J9253_03785</name>
</gene>
<dbReference type="SUPFAM" id="SSF52540">
    <property type="entry name" value="P-loop containing nucleoside triphosphate hydrolases"/>
    <property type="match status" value="1"/>
</dbReference>
<evidence type="ECO:0000256" key="16">
    <source>
        <dbReference type="PROSITE-ProRule" id="PRU00289"/>
    </source>
</evidence>
<dbReference type="EMBL" id="CP072801">
    <property type="protein sequence ID" value="QTR47076.1"/>
    <property type="molecule type" value="Genomic_DNA"/>
</dbReference>
<keyword evidence="7 16" id="KW-0547">Nucleotide-binding</keyword>
<keyword evidence="4" id="KW-1003">Cell membrane</keyword>
<dbReference type="Pfam" id="PF01580">
    <property type="entry name" value="FtsK_SpoIIIE"/>
    <property type="match status" value="1"/>
</dbReference>
<evidence type="ECO:0000259" key="19">
    <source>
        <dbReference type="PROSITE" id="PS50901"/>
    </source>
</evidence>
<dbReference type="Gene3D" id="3.40.50.300">
    <property type="entry name" value="P-loop containing nucleotide triphosphate hydrolases"/>
    <property type="match status" value="1"/>
</dbReference>
<evidence type="ECO:0000256" key="1">
    <source>
        <dbReference type="ARBA" id="ARBA00004651"/>
    </source>
</evidence>
<keyword evidence="21" id="KW-1185">Reference proteome</keyword>
<comment type="subunit">
    <text evidence="15">Homohexamer. Forms a ring that surrounds DNA.</text>
</comment>
<keyword evidence="5" id="KW-0132">Cell division</keyword>
<keyword evidence="9 16" id="KW-0067">ATP-binding</keyword>
<dbReference type="PANTHER" id="PTHR22683">
    <property type="entry name" value="SPORULATION PROTEIN RELATED"/>
    <property type="match status" value="1"/>
</dbReference>
<evidence type="ECO:0000256" key="13">
    <source>
        <dbReference type="ARBA" id="ARBA00023306"/>
    </source>
</evidence>
<keyword evidence="12 18" id="KW-0472">Membrane</keyword>
<keyword evidence="8" id="KW-0159">Chromosome partition</keyword>
<evidence type="ECO:0000256" key="18">
    <source>
        <dbReference type="SAM" id="Phobius"/>
    </source>
</evidence>
<organism evidence="20 21">
    <name type="scientific">Thiothrix litoralis</name>
    <dbReference type="NCBI Taxonomy" id="2891210"/>
    <lineage>
        <taxon>Bacteria</taxon>
        <taxon>Pseudomonadati</taxon>
        <taxon>Pseudomonadota</taxon>
        <taxon>Gammaproteobacteria</taxon>
        <taxon>Thiotrichales</taxon>
        <taxon>Thiotrichaceae</taxon>
        <taxon>Thiothrix</taxon>
    </lineage>
</organism>
<dbReference type="InterPro" id="IPR050206">
    <property type="entry name" value="FtsK/SpoIIIE/SftA"/>
</dbReference>
<dbReference type="InterPro" id="IPR036390">
    <property type="entry name" value="WH_DNA-bd_sf"/>
</dbReference>
<evidence type="ECO:0000256" key="12">
    <source>
        <dbReference type="ARBA" id="ARBA00023136"/>
    </source>
</evidence>
<sequence>MAKVILNQKKRLGLQQASVIIFMGIAAVILLALLSYNPADPGPFHDNGNHVGACKNLAGCKGGWLADFLLGLLGYLAYALPVVLVVMGLTAFRIGPHMKNPNNPVGGINDIITSVGALFTLLAGAGLAHLLFEPYPQGIGGGVLGQAVARLFMGSFLGFFGSVLFLLSLFLGSITLVADISWAKVTEKVGDWMLTLFNKLQGLEMPDSVSSTTSGGIFGHVSNAMSRGKGYLQGSSGTLDKASSWMNRTVGGVGDVFGGKQGEPEFDGVDVTDLHAPRTAKSLPLGTPDFDELSRGKQSVTGTVASPFAEASPPAVGQVPDVPDIQNIQDEAERPPVDLRVPPIRKVKGKTLLPPMSLLNPPPKERVTQPKERLNELADKLVEALGHYGVRDVKVVARDPGPVITRFELELPDGTKASKISGLASDLARNMCVSSVRVVEVIPGRPTIGVEVPNDARDVVFMSEMLASQVYKKNHSPLTLALGKDIAGHPIVADLGRMPHLLVAGTTGSGKSVFINAVLMSLLYKATPDDVRMIMIDPKMLELSSYEDIPHLLAPVVTDMKHAANALRWCVAEMERRYLLMSKLKVRNIAGFNEKIREAQERGEVILDPLFDPLTSVDGHPQPLKPLPYIVVIVDEFADMMMVVGKKVEELIARLAQKARASGIHLILATQRPSVDVITGLIKANIPTRIAFQVSTKIDSRTILDQGGADQLLGYGDMLYMPPGTSLPQRVHGALVTDREVEDVANYLKLQGEPDYILDVLADTTSASDAIPGLEPLAEREGESDPLYDEAVAVVIESRRASISYLQRRLKVGYNRAARMIEDMESAGVVSPVLSNGSRDVLVSAPAKD</sequence>
<dbReference type="Proteomes" id="UP000672039">
    <property type="component" value="Chromosome"/>
</dbReference>
<dbReference type="RefSeq" id="WP_210223375.1">
    <property type="nucleotide sequence ID" value="NZ_CP072801.1"/>
</dbReference>
<dbReference type="InterPro" id="IPR003593">
    <property type="entry name" value="AAA+_ATPase"/>
</dbReference>
<evidence type="ECO:0000256" key="14">
    <source>
        <dbReference type="ARBA" id="ARBA00024784"/>
    </source>
</evidence>
<dbReference type="SMART" id="SM00382">
    <property type="entry name" value="AAA"/>
    <property type="match status" value="1"/>
</dbReference>
<feature type="transmembrane region" description="Helical" evidence="18">
    <location>
        <begin position="152"/>
        <end position="178"/>
    </location>
</feature>
<comment type="function">
    <text evidence="14">Essential cell division protein that coordinates cell division and chromosome segregation. The N-terminus is involved in assembly of the cell-division machinery. The C-terminus functions as a DNA motor that moves dsDNA in an ATP-dependent manner towards the dif recombination site, which is located within the replication terminus region. Translocation stops specifically at Xer-dif sites, where FtsK interacts with the Xer recombinase, allowing activation of chromosome unlinking by recombination. FtsK orienting polar sequences (KOPS) guide the direction of DNA translocation. FtsK can remove proteins from DNA as it translocates, but translocation stops specifically at XerCD-dif site, thereby preventing removal of XerC and XerD from dif.</text>
</comment>
<evidence type="ECO:0000256" key="15">
    <source>
        <dbReference type="ARBA" id="ARBA00025923"/>
    </source>
</evidence>
<feature type="binding site" evidence="16">
    <location>
        <begin position="505"/>
        <end position="512"/>
    </location>
    <ligand>
        <name>ATP</name>
        <dbReference type="ChEBI" id="CHEBI:30616"/>
    </ligand>
</feature>
<dbReference type="SMART" id="SM00843">
    <property type="entry name" value="Ftsk_gamma"/>
    <property type="match status" value="1"/>
</dbReference>
<dbReference type="PROSITE" id="PS50901">
    <property type="entry name" value="FTSK"/>
    <property type="match status" value="1"/>
</dbReference>
<dbReference type="InterPro" id="IPR027417">
    <property type="entry name" value="P-loop_NTPase"/>
</dbReference>
<feature type="domain" description="FtsK" evidence="19">
    <location>
        <begin position="488"/>
        <end position="701"/>
    </location>
</feature>
<evidence type="ECO:0000256" key="3">
    <source>
        <dbReference type="ARBA" id="ARBA00020887"/>
    </source>
</evidence>
<dbReference type="SUPFAM" id="SSF46785">
    <property type="entry name" value="Winged helix' DNA-binding domain"/>
    <property type="match status" value="1"/>
</dbReference>
<feature type="region of interest" description="Disordered" evidence="17">
    <location>
        <begin position="279"/>
        <end position="298"/>
    </location>
</feature>
<dbReference type="PANTHER" id="PTHR22683:SF41">
    <property type="entry name" value="DNA TRANSLOCASE FTSK"/>
    <property type="match status" value="1"/>
</dbReference>
<dbReference type="InterPro" id="IPR036388">
    <property type="entry name" value="WH-like_DNA-bd_sf"/>
</dbReference>
<keyword evidence="11" id="KW-0238">DNA-binding</keyword>
<evidence type="ECO:0000313" key="21">
    <source>
        <dbReference type="Proteomes" id="UP000672039"/>
    </source>
</evidence>